<dbReference type="OMA" id="VCSKIHA"/>
<proteinExistence type="predicted"/>
<dbReference type="SUPFAM" id="SSF48726">
    <property type="entry name" value="Immunoglobulin"/>
    <property type="match status" value="1"/>
</dbReference>
<dbReference type="PROSITE" id="PS50835">
    <property type="entry name" value="IG_LIKE"/>
    <property type="match status" value="1"/>
</dbReference>
<dbReference type="Gene3D" id="2.60.40.10">
    <property type="entry name" value="Immunoglobulins"/>
    <property type="match status" value="1"/>
</dbReference>
<evidence type="ECO:0000256" key="1">
    <source>
        <dbReference type="ARBA" id="ARBA00023319"/>
    </source>
</evidence>
<sequence length="133" mass="14745">PLIKIHDNCVNSPNITLSCSVSKGTNVTIYWEKMSLSGVCSKIHAREALVIDCVSEKEQHEYRCIAENPVSNATSNQVTFNLHEGINLKGKRNHYVVLISVAMVVLVSTIVYRWNVFHCKTGSSNRSPSGDLV</sequence>
<dbReference type="Proteomes" id="UP000287033">
    <property type="component" value="Unassembled WGS sequence"/>
</dbReference>
<dbReference type="InterPro" id="IPR007110">
    <property type="entry name" value="Ig-like_dom"/>
</dbReference>
<feature type="transmembrane region" description="Helical" evidence="2">
    <location>
        <begin position="95"/>
        <end position="114"/>
    </location>
</feature>
<feature type="non-terminal residue" evidence="4">
    <location>
        <position position="1"/>
    </location>
</feature>
<accession>A0A401SPL4</accession>
<reference evidence="4 5" key="1">
    <citation type="journal article" date="2018" name="Nat. Ecol. Evol.">
        <title>Shark genomes provide insights into elasmobranch evolution and the origin of vertebrates.</title>
        <authorList>
            <person name="Hara Y"/>
            <person name="Yamaguchi K"/>
            <person name="Onimaru K"/>
            <person name="Kadota M"/>
            <person name="Koyanagi M"/>
            <person name="Keeley SD"/>
            <person name="Tatsumi K"/>
            <person name="Tanaka K"/>
            <person name="Motone F"/>
            <person name="Kageyama Y"/>
            <person name="Nozu R"/>
            <person name="Adachi N"/>
            <person name="Nishimura O"/>
            <person name="Nakagawa R"/>
            <person name="Tanegashima C"/>
            <person name="Kiyatake I"/>
            <person name="Matsumoto R"/>
            <person name="Murakumo K"/>
            <person name="Nishida K"/>
            <person name="Terakita A"/>
            <person name="Kuratani S"/>
            <person name="Sato K"/>
            <person name="Hyodo S Kuraku.S."/>
        </authorList>
    </citation>
    <scope>NUCLEOTIDE SEQUENCE [LARGE SCALE GENOMIC DNA]</scope>
</reference>
<dbReference type="InterPro" id="IPR013783">
    <property type="entry name" value="Ig-like_fold"/>
</dbReference>
<feature type="domain" description="Ig-like" evidence="3">
    <location>
        <begin position="1"/>
        <end position="81"/>
    </location>
</feature>
<dbReference type="AlphaFoldDB" id="A0A401SPL4"/>
<dbReference type="Pfam" id="PF00047">
    <property type="entry name" value="ig"/>
    <property type="match status" value="1"/>
</dbReference>
<keyword evidence="5" id="KW-1185">Reference proteome</keyword>
<dbReference type="InterPro" id="IPR036179">
    <property type="entry name" value="Ig-like_dom_sf"/>
</dbReference>
<comment type="caution">
    <text evidence="4">The sequence shown here is derived from an EMBL/GenBank/DDBJ whole genome shotgun (WGS) entry which is preliminary data.</text>
</comment>
<dbReference type="EMBL" id="BEZZ01000426">
    <property type="protein sequence ID" value="GCC32331.1"/>
    <property type="molecule type" value="Genomic_DNA"/>
</dbReference>
<evidence type="ECO:0000313" key="5">
    <source>
        <dbReference type="Proteomes" id="UP000287033"/>
    </source>
</evidence>
<evidence type="ECO:0000313" key="4">
    <source>
        <dbReference type="EMBL" id="GCC32331.1"/>
    </source>
</evidence>
<organism evidence="4 5">
    <name type="scientific">Chiloscyllium punctatum</name>
    <name type="common">Brownbanded bambooshark</name>
    <name type="synonym">Hemiscyllium punctatum</name>
    <dbReference type="NCBI Taxonomy" id="137246"/>
    <lineage>
        <taxon>Eukaryota</taxon>
        <taxon>Metazoa</taxon>
        <taxon>Chordata</taxon>
        <taxon>Craniata</taxon>
        <taxon>Vertebrata</taxon>
        <taxon>Chondrichthyes</taxon>
        <taxon>Elasmobranchii</taxon>
        <taxon>Galeomorphii</taxon>
        <taxon>Galeoidea</taxon>
        <taxon>Orectolobiformes</taxon>
        <taxon>Hemiscylliidae</taxon>
        <taxon>Chiloscyllium</taxon>
    </lineage>
</organism>
<keyword evidence="1" id="KW-0393">Immunoglobulin domain</keyword>
<protein>
    <recommendedName>
        <fullName evidence="3">Ig-like domain-containing protein</fullName>
    </recommendedName>
</protein>
<evidence type="ECO:0000256" key="2">
    <source>
        <dbReference type="SAM" id="Phobius"/>
    </source>
</evidence>
<keyword evidence="2" id="KW-1133">Transmembrane helix</keyword>
<keyword evidence="2" id="KW-0812">Transmembrane</keyword>
<evidence type="ECO:0000259" key="3">
    <source>
        <dbReference type="PROSITE" id="PS50835"/>
    </source>
</evidence>
<dbReference type="OrthoDB" id="8963224at2759"/>
<name>A0A401SPL4_CHIPU</name>
<gene>
    <name evidence="4" type="ORF">chiPu_0010792</name>
</gene>
<keyword evidence="2" id="KW-0472">Membrane</keyword>
<dbReference type="InterPro" id="IPR013151">
    <property type="entry name" value="Immunoglobulin_dom"/>
</dbReference>